<evidence type="ECO:0008006" key="3">
    <source>
        <dbReference type="Google" id="ProtNLM"/>
    </source>
</evidence>
<dbReference type="OrthoDB" id="5326008at2"/>
<comment type="caution">
    <text evidence="1">The sequence shown here is derived from an EMBL/GenBank/DDBJ whole genome shotgun (WGS) entry which is preliminary data.</text>
</comment>
<proteinExistence type="predicted"/>
<sequence length="207" mass="24403">MNLADLKVPYNAIFSLGNNCIPAIQLRKNGLRRFAGPLDWMGTPFLPQVIRLLQNRFVGYLDYTKLQVVDQVSSELYNVRDQEYDLFMNHDFHVNADYPPYKLSYPAVKMKYDRRVDRFLLTLQQPGRYLFIRTDSDILHVRELVEVLRGLVVGEFRVLLVNHMPVPELTWVESGMNEVCWLHMPNQEIWEGNNYRWSFIFQGMSLA</sequence>
<gene>
    <name evidence="1" type="ORF">CHH67_15290</name>
</gene>
<evidence type="ECO:0000313" key="2">
    <source>
        <dbReference type="Proteomes" id="UP000215596"/>
    </source>
</evidence>
<name>A0A268EQ33_9BACL</name>
<reference evidence="1 2" key="1">
    <citation type="submission" date="2017-07" db="EMBL/GenBank/DDBJ databases">
        <title>Isolation and whole genome analysis of endospore-forming bacteria from heroin.</title>
        <authorList>
            <person name="Kalinowski J."/>
            <person name="Ahrens B."/>
            <person name="Al-Dilaimi A."/>
            <person name="Winkler A."/>
            <person name="Wibberg D."/>
            <person name="Schleenbecker U."/>
            <person name="Ruckert C."/>
            <person name="Wolfel R."/>
            <person name="Grass G."/>
        </authorList>
    </citation>
    <scope>NUCLEOTIDE SEQUENCE [LARGE SCALE GENOMIC DNA]</scope>
    <source>
        <strain evidence="1 2">7537-G1</strain>
    </source>
</reference>
<organism evidence="1 2">
    <name type="scientific">Paenibacillus campinasensis</name>
    <dbReference type="NCBI Taxonomy" id="66347"/>
    <lineage>
        <taxon>Bacteria</taxon>
        <taxon>Bacillati</taxon>
        <taxon>Bacillota</taxon>
        <taxon>Bacilli</taxon>
        <taxon>Bacillales</taxon>
        <taxon>Paenibacillaceae</taxon>
        <taxon>Paenibacillus</taxon>
    </lineage>
</organism>
<accession>A0A268EQ33</accession>
<dbReference type="Pfam" id="PF08795">
    <property type="entry name" value="DUF1796"/>
    <property type="match status" value="1"/>
</dbReference>
<dbReference type="InterPro" id="IPR014903">
    <property type="entry name" value="DUF1796"/>
</dbReference>
<dbReference type="RefSeq" id="WP_095266071.1">
    <property type="nucleotide sequence ID" value="NZ_NPBY01000046.1"/>
</dbReference>
<evidence type="ECO:0000313" key="1">
    <source>
        <dbReference type="EMBL" id="PAD75234.1"/>
    </source>
</evidence>
<protein>
    <recommendedName>
        <fullName evidence="3">Peptidase</fullName>
    </recommendedName>
</protein>
<dbReference type="AlphaFoldDB" id="A0A268EQ33"/>
<dbReference type="Proteomes" id="UP000215596">
    <property type="component" value="Unassembled WGS sequence"/>
</dbReference>
<dbReference type="EMBL" id="NPBY01000046">
    <property type="protein sequence ID" value="PAD75234.1"/>
    <property type="molecule type" value="Genomic_DNA"/>
</dbReference>